<dbReference type="OrthoDB" id="6253503at2759"/>
<evidence type="ECO:0000313" key="4">
    <source>
        <dbReference type="EnsemblMetazoa" id="HelroP169123"/>
    </source>
</evidence>
<dbReference type="Pfam" id="PF03372">
    <property type="entry name" value="Exo_endo_phos"/>
    <property type="match status" value="1"/>
</dbReference>
<dbReference type="STRING" id="6412.T1F1F8"/>
<dbReference type="CTD" id="20202658"/>
<dbReference type="HOGENOM" id="CLU_496347_0_0_1"/>
<evidence type="ECO:0000259" key="2">
    <source>
        <dbReference type="Pfam" id="PF03372"/>
    </source>
</evidence>
<dbReference type="AlphaFoldDB" id="T1F1F8"/>
<keyword evidence="5" id="KW-1185">Reference proteome</keyword>
<dbReference type="PANTHER" id="PTHR23227">
    <property type="entry name" value="BUCENTAUR RELATED"/>
    <property type="match status" value="1"/>
</dbReference>
<organism evidence="4 5">
    <name type="scientific">Helobdella robusta</name>
    <name type="common">Californian leech</name>
    <dbReference type="NCBI Taxonomy" id="6412"/>
    <lineage>
        <taxon>Eukaryota</taxon>
        <taxon>Metazoa</taxon>
        <taxon>Spiralia</taxon>
        <taxon>Lophotrochozoa</taxon>
        <taxon>Annelida</taxon>
        <taxon>Clitellata</taxon>
        <taxon>Hirudinea</taxon>
        <taxon>Rhynchobdellida</taxon>
        <taxon>Glossiphoniidae</taxon>
        <taxon>Helobdella</taxon>
    </lineage>
</organism>
<feature type="domain" description="Endonuclease/exonuclease/phosphatase" evidence="2">
    <location>
        <begin position="339"/>
        <end position="413"/>
    </location>
</feature>
<feature type="coiled-coil region" evidence="1">
    <location>
        <begin position="179"/>
        <end position="261"/>
    </location>
</feature>
<dbReference type="GO" id="GO:0003824">
    <property type="term" value="F:catalytic activity"/>
    <property type="evidence" value="ECO:0007669"/>
    <property type="project" value="InterPro"/>
</dbReference>
<reference evidence="5" key="1">
    <citation type="submission" date="2012-12" db="EMBL/GenBank/DDBJ databases">
        <authorList>
            <person name="Hellsten U."/>
            <person name="Grimwood J."/>
            <person name="Chapman J.A."/>
            <person name="Shapiro H."/>
            <person name="Aerts A."/>
            <person name="Otillar R.P."/>
            <person name="Terry A.Y."/>
            <person name="Boore J.L."/>
            <person name="Simakov O."/>
            <person name="Marletaz F."/>
            <person name="Cho S.-J."/>
            <person name="Edsinger-Gonzales E."/>
            <person name="Havlak P."/>
            <person name="Kuo D.-H."/>
            <person name="Larsson T."/>
            <person name="Lv J."/>
            <person name="Arendt D."/>
            <person name="Savage R."/>
            <person name="Osoegawa K."/>
            <person name="de Jong P."/>
            <person name="Lindberg D.R."/>
            <person name="Seaver E.C."/>
            <person name="Weisblat D.A."/>
            <person name="Putnam N.H."/>
            <person name="Grigoriev I.V."/>
            <person name="Rokhsar D.S."/>
        </authorList>
    </citation>
    <scope>NUCLEOTIDE SEQUENCE</scope>
</reference>
<gene>
    <name evidence="4" type="primary">20202658</name>
    <name evidence="3" type="ORF">HELRODRAFT_169123</name>
</gene>
<dbReference type="PANTHER" id="PTHR23227:SF67">
    <property type="entry name" value="CRANIOFACIAL DEVELOPMENT PROTEIN 2-LIKE"/>
    <property type="match status" value="1"/>
</dbReference>
<accession>T1F1F8</accession>
<keyword evidence="1" id="KW-0175">Coiled coil</keyword>
<evidence type="ECO:0000313" key="3">
    <source>
        <dbReference type="EMBL" id="ESO08318.1"/>
    </source>
</evidence>
<evidence type="ECO:0000313" key="5">
    <source>
        <dbReference type="Proteomes" id="UP000015101"/>
    </source>
</evidence>
<dbReference type="EMBL" id="KB096080">
    <property type="protein sequence ID" value="ESO08318.1"/>
    <property type="molecule type" value="Genomic_DNA"/>
</dbReference>
<reference evidence="3 5" key="2">
    <citation type="journal article" date="2013" name="Nature">
        <title>Insights into bilaterian evolution from three spiralian genomes.</title>
        <authorList>
            <person name="Simakov O."/>
            <person name="Marletaz F."/>
            <person name="Cho S.J."/>
            <person name="Edsinger-Gonzales E."/>
            <person name="Havlak P."/>
            <person name="Hellsten U."/>
            <person name="Kuo D.H."/>
            <person name="Larsson T."/>
            <person name="Lv J."/>
            <person name="Arendt D."/>
            <person name="Savage R."/>
            <person name="Osoegawa K."/>
            <person name="de Jong P."/>
            <person name="Grimwood J."/>
            <person name="Chapman J.A."/>
            <person name="Shapiro H."/>
            <person name="Aerts A."/>
            <person name="Otillar R.P."/>
            <person name="Terry A.Y."/>
            <person name="Boore J.L."/>
            <person name="Grigoriev I.V."/>
            <person name="Lindberg D.R."/>
            <person name="Seaver E.C."/>
            <person name="Weisblat D.A."/>
            <person name="Putnam N.H."/>
            <person name="Rokhsar D.S."/>
        </authorList>
    </citation>
    <scope>NUCLEOTIDE SEQUENCE</scope>
</reference>
<evidence type="ECO:0000256" key="1">
    <source>
        <dbReference type="SAM" id="Coils"/>
    </source>
</evidence>
<dbReference type="Proteomes" id="UP000015101">
    <property type="component" value="Unassembled WGS sequence"/>
</dbReference>
<dbReference type="InterPro" id="IPR036691">
    <property type="entry name" value="Endo/exonu/phosph_ase_sf"/>
</dbReference>
<dbReference type="EMBL" id="AMQM01003187">
    <property type="status" value="NOT_ANNOTATED_CDS"/>
    <property type="molecule type" value="Genomic_DNA"/>
</dbReference>
<dbReference type="SUPFAM" id="SSF56219">
    <property type="entry name" value="DNase I-like"/>
    <property type="match status" value="1"/>
</dbReference>
<dbReference type="GeneID" id="20202658"/>
<protein>
    <recommendedName>
        <fullName evidence="2">Endonuclease/exonuclease/phosphatase domain-containing protein</fullName>
    </recommendedName>
</protein>
<feature type="coiled-coil region" evidence="1">
    <location>
        <begin position="74"/>
        <end position="101"/>
    </location>
</feature>
<dbReference type="RefSeq" id="XP_009013248.1">
    <property type="nucleotide sequence ID" value="XM_009015000.1"/>
</dbReference>
<dbReference type="Gene3D" id="3.60.10.10">
    <property type="entry name" value="Endonuclease/exonuclease/phosphatase"/>
    <property type="match status" value="2"/>
</dbReference>
<reference evidence="4" key="3">
    <citation type="submission" date="2015-06" db="UniProtKB">
        <authorList>
            <consortium name="EnsemblMetazoa"/>
        </authorList>
    </citation>
    <scope>IDENTIFICATION</scope>
</reference>
<dbReference type="InParanoid" id="T1F1F8"/>
<dbReference type="EnsemblMetazoa" id="HelroT169123">
    <property type="protein sequence ID" value="HelroP169123"/>
    <property type="gene ID" value="HelroG169123"/>
</dbReference>
<sequence length="549" mass="62959">MTLMKEDRNKVEEKLLQSSNAAEKLSEALSSNELLLIKNTISEQRILELEESLNGLDTVLKHEKEINSEKLLELEKLLNSNTITENNLQLAETEKSQLLKKVNEMARYKQLADDQIATLSKENTDKNSRLITLQTEFEKLVNDFNAVNSRFNELNDSKVMLQTKFEDLQSFSTEKSLQLEKIREELKLTQSEVTTLKENLAVQSFQLNVSEETNKKINFDKTFLEDELKKLSQEIELVNAEKILEKTLKIEEENKRKIEEECFRKQTIEKIAVSNIAVVRQISSKIDDPVFLTIRKTTAPSPQQAFSGQGVPRIPGKYAIAEGCCRKIQNGPSMVLRLGTLNVGSLTGRSMEITEMLVRRRIDICCLQETRWKSNGVCHVNSDKEKYKLFWNGQKTAKNGVGIFVREPLAQEVLDIKKINSRDLNGHVEEKTDGFDNVHGGFGYGKRNEDGNRILEFAESHGFCLLSTYFRKRLEHLITYKSRPSATQTDFFAVKQQHRRLFKNVKVIPGESCEIEKLESVPKSATKMIQKCKTFCCTDRLRLLPDHKS</sequence>
<proteinExistence type="predicted"/>
<dbReference type="KEGG" id="hro:HELRODRAFT_169123"/>
<dbReference type="InterPro" id="IPR027124">
    <property type="entry name" value="Swc5/CFDP1/2"/>
</dbReference>
<name>T1F1F8_HELRO</name>
<dbReference type="InterPro" id="IPR005135">
    <property type="entry name" value="Endo/exonuclease/phosphatase"/>
</dbReference>